<evidence type="ECO:0000313" key="2">
    <source>
        <dbReference type="Proteomes" id="UP000001072"/>
    </source>
</evidence>
<organism evidence="2">
    <name type="scientific">Melampsora larici-populina (strain 98AG31 / pathotype 3-4-7)</name>
    <name type="common">Poplar leaf rust fungus</name>
    <dbReference type="NCBI Taxonomy" id="747676"/>
    <lineage>
        <taxon>Eukaryota</taxon>
        <taxon>Fungi</taxon>
        <taxon>Dikarya</taxon>
        <taxon>Basidiomycota</taxon>
        <taxon>Pucciniomycotina</taxon>
        <taxon>Pucciniomycetes</taxon>
        <taxon>Pucciniales</taxon>
        <taxon>Melampsoraceae</taxon>
        <taxon>Melampsora</taxon>
    </lineage>
</organism>
<accession>F4R8J7</accession>
<dbReference type="Proteomes" id="UP000001072">
    <property type="component" value="Unassembled WGS sequence"/>
</dbReference>
<reference evidence="2" key="1">
    <citation type="journal article" date="2011" name="Proc. Natl. Acad. Sci. U.S.A.">
        <title>Obligate biotrophy features unraveled by the genomic analysis of rust fungi.</title>
        <authorList>
            <person name="Duplessis S."/>
            <person name="Cuomo C.A."/>
            <person name="Lin Y.-C."/>
            <person name="Aerts A."/>
            <person name="Tisserant E."/>
            <person name="Veneault-Fourrey C."/>
            <person name="Joly D.L."/>
            <person name="Hacquard S."/>
            <person name="Amselem J."/>
            <person name="Cantarel B.L."/>
            <person name="Chiu R."/>
            <person name="Coutinho P.M."/>
            <person name="Feau N."/>
            <person name="Field M."/>
            <person name="Frey P."/>
            <person name="Gelhaye E."/>
            <person name="Goldberg J."/>
            <person name="Grabherr M.G."/>
            <person name="Kodira C.D."/>
            <person name="Kohler A."/>
            <person name="Kuees U."/>
            <person name="Lindquist E.A."/>
            <person name="Lucas S.M."/>
            <person name="Mago R."/>
            <person name="Mauceli E."/>
            <person name="Morin E."/>
            <person name="Murat C."/>
            <person name="Pangilinan J.L."/>
            <person name="Park R."/>
            <person name="Pearson M."/>
            <person name="Quesneville H."/>
            <person name="Rouhier N."/>
            <person name="Sakthikumar S."/>
            <person name="Salamov A.A."/>
            <person name="Schmutz J."/>
            <person name="Selles B."/>
            <person name="Shapiro H."/>
            <person name="Tanguay P."/>
            <person name="Tuskan G.A."/>
            <person name="Henrissat B."/>
            <person name="Van de Peer Y."/>
            <person name="Rouze P."/>
            <person name="Ellis J.G."/>
            <person name="Dodds P.N."/>
            <person name="Schein J.E."/>
            <person name="Zhong S."/>
            <person name="Hamelin R.C."/>
            <person name="Grigoriev I.V."/>
            <person name="Szabo L.J."/>
            <person name="Martin F."/>
        </authorList>
    </citation>
    <scope>NUCLEOTIDE SEQUENCE [LARGE SCALE GENOMIC DNA]</scope>
    <source>
        <strain evidence="2">98AG31 / pathotype 3-4-7</strain>
    </source>
</reference>
<sequence length="280" mass="30261">MPTLTNLTIEWSGTVTSHSQSETGAGREHSFQALSRSPFDATDRSAFHIKLRPGEVVPSGAVVVFVGPALCPARDGSTVVTAEQAYHLPASLAPLAHETLNVITVIGTGEVIRRQPNRPGTGTAGWWCLWVYHNIYSSESGEVLKFGVIYADGEGIISGLAPEIMREGTIVALRGTLVKYAEQDRVWIVRRASRSRQGSSSVVVVLREVLSASYTVVSGVDLLLMTVNAQAKDCIAIQCMFNEGIGSHKEMNCRHTRAQHGQKAQGSSRYIVTGIDTRTV</sequence>
<gene>
    <name evidence="1" type="ORF">MELLADRAFT_91065</name>
</gene>
<name>F4R8J7_MELLP</name>
<protein>
    <submittedName>
        <fullName evidence="1">Uncharacterized protein</fullName>
    </submittedName>
</protein>
<dbReference type="KEGG" id="mlr:MELLADRAFT_91065"/>
<evidence type="ECO:0000313" key="1">
    <source>
        <dbReference type="EMBL" id="EGG11492.1"/>
    </source>
</evidence>
<dbReference type="InParanoid" id="F4R8J7"/>
<dbReference type="AlphaFoldDB" id="F4R8J7"/>
<dbReference type="RefSeq" id="XP_007405127.1">
    <property type="nucleotide sequence ID" value="XM_007405065.1"/>
</dbReference>
<dbReference type="HOGENOM" id="CLU_086734_0_0_1"/>
<keyword evidence="2" id="KW-1185">Reference proteome</keyword>
<dbReference type="GeneID" id="18935769"/>
<proteinExistence type="predicted"/>
<dbReference type="EMBL" id="GL883092">
    <property type="protein sequence ID" value="EGG11492.1"/>
    <property type="molecule type" value="Genomic_DNA"/>
</dbReference>
<dbReference type="VEuPathDB" id="FungiDB:MELLADRAFT_91065"/>